<dbReference type="InterPro" id="IPR018640">
    <property type="entry name" value="DUF2063"/>
</dbReference>
<dbReference type="AlphaFoldDB" id="A0A6H9T0R4"/>
<dbReference type="RefSeq" id="WP_151064617.1">
    <property type="nucleotide sequence ID" value="NZ_CABVPL010000046.1"/>
</dbReference>
<dbReference type="Proteomes" id="UP000430232">
    <property type="component" value="Unassembled WGS sequence"/>
</dbReference>
<evidence type="ECO:0000313" key="3">
    <source>
        <dbReference type="EMBL" id="VWC03321.1"/>
    </source>
</evidence>
<reference evidence="3 5" key="2">
    <citation type="submission" date="2019-09" db="EMBL/GenBank/DDBJ databases">
        <authorList>
            <person name="Depoorter E."/>
        </authorList>
    </citation>
    <scope>NUCLEOTIDE SEQUENCE [LARGE SCALE GENOMIC DNA]</scope>
    <source>
        <strain evidence="3">LMG 24064</strain>
    </source>
</reference>
<accession>A0A6H9T0R4</accession>
<dbReference type="EMBL" id="CABVPL010000046">
    <property type="protein sequence ID" value="VWC03321.1"/>
    <property type="molecule type" value="Genomic_DNA"/>
</dbReference>
<evidence type="ECO:0000313" key="4">
    <source>
        <dbReference type="Proteomes" id="UP000430232"/>
    </source>
</evidence>
<dbReference type="OrthoDB" id="4146344at2"/>
<evidence type="ECO:0000259" key="1">
    <source>
        <dbReference type="Pfam" id="PF09836"/>
    </source>
</evidence>
<dbReference type="InterPro" id="IPR044922">
    <property type="entry name" value="DUF2063_N_sf"/>
</dbReference>
<reference evidence="2 4" key="1">
    <citation type="submission" date="2019-09" db="EMBL/GenBank/DDBJ databases">
        <title>Draft genome sequences of 48 bacterial type strains from the CCUG.</title>
        <authorList>
            <person name="Tunovic T."/>
            <person name="Pineiro-Iglesias B."/>
            <person name="Unosson C."/>
            <person name="Inganas E."/>
            <person name="Ohlen M."/>
            <person name="Cardew S."/>
            <person name="Jensie-Markopoulos S."/>
            <person name="Salva-Serra F."/>
            <person name="Jaen-Luchoro D."/>
            <person name="Karlsson R."/>
            <person name="Svensson-Stadler L."/>
            <person name="Chun J."/>
            <person name="Moore E."/>
        </authorList>
    </citation>
    <scope>NUCLEOTIDE SEQUENCE [LARGE SCALE GENOMIC DNA]</scope>
    <source>
        <strain evidence="2 4">CCUG 54555</strain>
    </source>
</reference>
<evidence type="ECO:0000313" key="5">
    <source>
        <dbReference type="Proteomes" id="UP000494222"/>
    </source>
</evidence>
<dbReference type="GeneID" id="99792219"/>
<gene>
    <name evidence="3" type="ORF">BLA24064_04932</name>
    <name evidence="2" type="ORF">F7R21_12620</name>
</gene>
<protein>
    <submittedName>
        <fullName evidence="2">DUF2063 domain-containing protein</fullName>
    </submittedName>
</protein>
<name>A0A6H9T0R4_9BURK</name>
<dbReference type="Gene3D" id="1.10.150.690">
    <property type="entry name" value="DUF2063"/>
    <property type="match status" value="1"/>
</dbReference>
<dbReference type="Pfam" id="PF09836">
    <property type="entry name" value="DUF2063"/>
    <property type="match status" value="1"/>
</dbReference>
<keyword evidence="4" id="KW-1185">Reference proteome</keyword>
<evidence type="ECO:0000313" key="2">
    <source>
        <dbReference type="EMBL" id="KAB0642240.1"/>
    </source>
</evidence>
<dbReference type="Proteomes" id="UP000494222">
    <property type="component" value="Unassembled WGS sequence"/>
</dbReference>
<feature type="domain" description="Putative DNA-binding" evidence="1">
    <location>
        <begin position="7"/>
        <end position="100"/>
    </location>
</feature>
<proteinExistence type="predicted"/>
<organism evidence="2 4">
    <name type="scientific">Burkholderia latens</name>
    <dbReference type="NCBI Taxonomy" id="488446"/>
    <lineage>
        <taxon>Bacteria</taxon>
        <taxon>Pseudomonadati</taxon>
        <taxon>Pseudomonadota</taxon>
        <taxon>Betaproteobacteria</taxon>
        <taxon>Burkholderiales</taxon>
        <taxon>Burkholderiaceae</taxon>
        <taxon>Burkholderia</taxon>
        <taxon>Burkholderia cepacia complex</taxon>
    </lineage>
</organism>
<sequence length="261" mass="29521">MRESLKQVQLEFATSLLHTNAETALLARLAGDVAKNRNRVAHYRDHLRHTWHRALASAYPVLHSLMGEAFFVALSREYGTADPSRSSDLNRFGSRMAELLEAWPPTATLRYLADVARLEWVLHRARYAADAVTRPSSRWTYATVEALENCSILFHPAVELVHTSTRAADRWRMFRSSGEKPALSDADHPQWSVVARVGWTPDVLVISENAFAMLTELRDGATIGDAHRSAVSRDASFDFDRHWHQWIRHGIVATADVRRSA</sequence>
<dbReference type="EMBL" id="VZOJ01000028">
    <property type="protein sequence ID" value="KAB0642240.1"/>
    <property type="molecule type" value="Genomic_DNA"/>
</dbReference>